<gene>
    <name evidence="1" type="ORF">P154DRAFT_612086</name>
</gene>
<protein>
    <submittedName>
        <fullName evidence="1">Uncharacterized protein</fullName>
    </submittedName>
</protein>
<evidence type="ECO:0000313" key="1">
    <source>
        <dbReference type="EMBL" id="KAF1995039.1"/>
    </source>
</evidence>
<dbReference type="EMBL" id="ML977646">
    <property type="protein sequence ID" value="KAF1995039.1"/>
    <property type="molecule type" value="Genomic_DNA"/>
</dbReference>
<keyword evidence="2" id="KW-1185">Reference proteome</keyword>
<name>A0A6A5W287_9PLEO</name>
<dbReference type="AlphaFoldDB" id="A0A6A5W287"/>
<accession>A0A6A5W287</accession>
<dbReference type="OrthoDB" id="10264507at2759"/>
<evidence type="ECO:0000313" key="2">
    <source>
        <dbReference type="Proteomes" id="UP000799779"/>
    </source>
</evidence>
<proteinExistence type="predicted"/>
<sequence length="93" mass="10661">MPCRSFARSTTYGSLESKRYFIPVDTKEAFVEMSEEDLVKANFQKLDSYVKISLTWDRFRYEAYNKFFDEPVSQGSGQLASLACRPCSPSGLH</sequence>
<dbReference type="Proteomes" id="UP000799779">
    <property type="component" value="Unassembled WGS sequence"/>
</dbReference>
<reference evidence="1" key="1">
    <citation type="journal article" date="2020" name="Stud. Mycol.">
        <title>101 Dothideomycetes genomes: a test case for predicting lifestyles and emergence of pathogens.</title>
        <authorList>
            <person name="Haridas S."/>
            <person name="Albert R."/>
            <person name="Binder M."/>
            <person name="Bloem J."/>
            <person name="Labutti K."/>
            <person name="Salamov A."/>
            <person name="Andreopoulos B."/>
            <person name="Baker S."/>
            <person name="Barry K."/>
            <person name="Bills G."/>
            <person name="Bluhm B."/>
            <person name="Cannon C."/>
            <person name="Castanera R."/>
            <person name="Culley D."/>
            <person name="Daum C."/>
            <person name="Ezra D."/>
            <person name="Gonzalez J."/>
            <person name="Henrissat B."/>
            <person name="Kuo A."/>
            <person name="Liang C."/>
            <person name="Lipzen A."/>
            <person name="Lutzoni F."/>
            <person name="Magnuson J."/>
            <person name="Mondo S."/>
            <person name="Nolan M."/>
            <person name="Ohm R."/>
            <person name="Pangilinan J."/>
            <person name="Park H.-J."/>
            <person name="Ramirez L."/>
            <person name="Alfaro M."/>
            <person name="Sun H."/>
            <person name="Tritt A."/>
            <person name="Yoshinaga Y."/>
            <person name="Zwiers L.-H."/>
            <person name="Turgeon B."/>
            <person name="Goodwin S."/>
            <person name="Spatafora J."/>
            <person name="Crous P."/>
            <person name="Grigoriev I."/>
        </authorList>
    </citation>
    <scope>NUCLEOTIDE SEQUENCE</scope>
    <source>
        <strain evidence="1">CBS 123094</strain>
    </source>
</reference>
<organism evidence="1 2">
    <name type="scientific">Amniculicola lignicola CBS 123094</name>
    <dbReference type="NCBI Taxonomy" id="1392246"/>
    <lineage>
        <taxon>Eukaryota</taxon>
        <taxon>Fungi</taxon>
        <taxon>Dikarya</taxon>
        <taxon>Ascomycota</taxon>
        <taxon>Pezizomycotina</taxon>
        <taxon>Dothideomycetes</taxon>
        <taxon>Pleosporomycetidae</taxon>
        <taxon>Pleosporales</taxon>
        <taxon>Amniculicolaceae</taxon>
        <taxon>Amniculicola</taxon>
    </lineage>
</organism>